<keyword evidence="1" id="KW-0732">Signal</keyword>
<comment type="caution">
    <text evidence="3">The sequence shown here is derived from an EMBL/GenBank/DDBJ whole genome shotgun (WGS) entry which is preliminary data.</text>
</comment>
<evidence type="ECO:0000313" key="3">
    <source>
        <dbReference type="EMBL" id="KAA8903196.1"/>
    </source>
</evidence>
<evidence type="ECO:0000313" key="2">
    <source>
        <dbReference type="EMBL" id="KAA8903177.1"/>
    </source>
</evidence>
<dbReference type="EMBL" id="VXIS01000121">
    <property type="protein sequence ID" value="KAA8903177.1"/>
    <property type="molecule type" value="Genomic_DNA"/>
</dbReference>
<feature type="signal peptide" evidence="1">
    <location>
        <begin position="1"/>
        <end position="16"/>
    </location>
</feature>
<accession>A0A5J5ETP5</accession>
<protein>
    <recommendedName>
        <fullName evidence="5">Secreted protein</fullName>
    </recommendedName>
</protein>
<dbReference type="AlphaFoldDB" id="A0A5J5ETP5"/>
<organism evidence="3 4">
    <name type="scientific">Sphaerosporella brunnea</name>
    <dbReference type="NCBI Taxonomy" id="1250544"/>
    <lineage>
        <taxon>Eukaryota</taxon>
        <taxon>Fungi</taxon>
        <taxon>Dikarya</taxon>
        <taxon>Ascomycota</taxon>
        <taxon>Pezizomycotina</taxon>
        <taxon>Pezizomycetes</taxon>
        <taxon>Pezizales</taxon>
        <taxon>Pyronemataceae</taxon>
        <taxon>Sphaerosporella</taxon>
    </lineage>
</organism>
<dbReference type="InParanoid" id="A0A5J5ETP5"/>
<dbReference type="EMBL" id="VXIS01000121">
    <property type="protein sequence ID" value="KAA8903196.1"/>
    <property type="molecule type" value="Genomic_DNA"/>
</dbReference>
<evidence type="ECO:0008006" key="5">
    <source>
        <dbReference type="Google" id="ProtNLM"/>
    </source>
</evidence>
<evidence type="ECO:0000256" key="1">
    <source>
        <dbReference type="SAM" id="SignalP"/>
    </source>
</evidence>
<gene>
    <name evidence="2" type="ORF">FN846DRAFT_954397</name>
    <name evidence="3" type="ORF">FN846DRAFT_954458</name>
</gene>
<keyword evidence="4" id="KW-1185">Reference proteome</keyword>
<evidence type="ECO:0000313" key="4">
    <source>
        <dbReference type="Proteomes" id="UP000326924"/>
    </source>
</evidence>
<reference evidence="3 4" key="1">
    <citation type="submission" date="2019-09" db="EMBL/GenBank/DDBJ databases">
        <title>Draft genome of the ectomycorrhizal ascomycete Sphaerosporella brunnea.</title>
        <authorList>
            <consortium name="DOE Joint Genome Institute"/>
            <person name="Benucci G.M."/>
            <person name="Marozzi G."/>
            <person name="Antonielli L."/>
            <person name="Sanchez S."/>
            <person name="Marco P."/>
            <person name="Wang X."/>
            <person name="Falini L.B."/>
            <person name="Barry K."/>
            <person name="Haridas S."/>
            <person name="Lipzen A."/>
            <person name="Labutti K."/>
            <person name="Grigoriev I.V."/>
            <person name="Murat C."/>
            <person name="Martin F."/>
            <person name="Albertini E."/>
            <person name="Donnini D."/>
            <person name="Bonito G."/>
        </authorList>
    </citation>
    <scope>NUCLEOTIDE SEQUENCE [LARGE SCALE GENOMIC DNA]</scope>
    <source>
        <strain evidence="3 4">Sb_GMNB300</strain>
    </source>
</reference>
<feature type="chain" id="PRO_5036145821" description="Secreted protein" evidence="1">
    <location>
        <begin position="17"/>
        <end position="84"/>
    </location>
</feature>
<dbReference type="Proteomes" id="UP000326924">
    <property type="component" value="Unassembled WGS sequence"/>
</dbReference>
<sequence length="84" mass="9589">MWICLTVFGLKSWTLTLQDWRKHEKCLASLRVCRQKPGTDERYSSTGAGYYWHLHAWSPANQHGRCVTSLPASWVTAGCSRGTF</sequence>
<proteinExistence type="predicted"/>
<name>A0A5J5ETP5_9PEZI</name>